<gene>
    <name evidence="1" type="ORF">J1792_09080</name>
</gene>
<dbReference type="Proteomes" id="UP000664781">
    <property type="component" value="Unassembled WGS sequence"/>
</dbReference>
<name>A0A939FKH4_9ACTN</name>
<proteinExistence type="predicted"/>
<dbReference type="NCBIfam" id="NF006734">
    <property type="entry name" value="PRK09266.1"/>
    <property type="match status" value="1"/>
</dbReference>
<keyword evidence="1" id="KW-0808">Transferase</keyword>
<dbReference type="GO" id="GO:0008483">
    <property type="term" value="F:transaminase activity"/>
    <property type="evidence" value="ECO:0007669"/>
    <property type="project" value="UniProtKB-KW"/>
</dbReference>
<reference evidence="1" key="1">
    <citation type="submission" date="2021-03" db="EMBL/GenBank/DDBJ databases">
        <title>Streptomyces strains.</title>
        <authorList>
            <person name="Lund M.B."/>
            <person name="Toerring T."/>
        </authorList>
    </citation>
    <scope>NUCLEOTIDE SEQUENCE</scope>
    <source>
        <strain evidence="1">JCM 4242</strain>
    </source>
</reference>
<protein>
    <submittedName>
        <fullName evidence="1">Aminotransferase class IV</fullName>
    </submittedName>
</protein>
<sequence length="264" mass="28279">MRDLSVPYVEVDGRAVDAGPLLSALMGSYGHMTAMQVREGRVRGLDFHLERLDAATREMFGEGMDGGGVRDSVRRALGGAGVADADVRVYVHAMGGLDAGPTTTVVVRPPLAGPGAPQRLRSVPYVRPLAHLKHVGSFGQVYYLRRVRAEGFDEALLVGPGGEVTEGAITNVGFVEGDTVVWPDAPALDGIAMLVLRRELDRAGVAWRRQPVRLDEVGRFERAFVCNSIGVAAVSQIDEVRFPVDGGLVDEVMRLHAAAGWDAI</sequence>
<keyword evidence="2" id="KW-1185">Reference proteome</keyword>
<dbReference type="InterPro" id="IPR043132">
    <property type="entry name" value="BCAT-like_C"/>
</dbReference>
<dbReference type="InterPro" id="IPR036038">
    <property type="entry name" value="Aminotransferase-like"/>
</dbReference>
<dbReference type="RefSeq" id="WP_207246973.1">
    <property type="nucleotide sequence ID" value="NZ_JAFMOF010000001.1"/>
</dbReference>
<evidence type="ECO:0000313" key="2">
    <source>
        <dbReference type="Proteomes" id="UP000664781"/>
    </source>
</evidence>
<dbReference type="EMBL" id="JAFMOF010000001">
    <property type="protein sequence ID" value="MBO0652937.1"/>
    <property type="molecule type" value="Genomic_DNA"/>
</dbReference>
<organism evidence="1 2">
    <name type="scientific">Streptomyces triculaminicus</name>
    <dbReference type="NCBI Taxonomy" id="2816232"/>
    <lineage>
        <taxon>Bacteria</taxon>
        <taxon>Bacillati</taxon>
        <taxon>Actinomycetota</taxon>
        <taxon>Actinomycetes</taxon>
        <taxon>Kitasatosporales</taxon>
        <taxon>Streptomycetaceae</taxon>
        <taxon>Streptomyces</taxon>
    </lineage>
</organism>
<dbReference type="AlphaFoldDB" id="A0A939FKH4"/>
<dbReference type="Pfam" id="PF01063">
    <property type="entry name" value="Aminotran_4"/>
    <property type="match status" value="1"/>
</dbReference>
<dbReference type="Gene3D" id="3.20.10.10">
    <property type="entry name" value="D-amino Acid Aminotransferase, subunit A, domain 2"/>
    <property type="match status" value="1"/>
</dbReference>
<dbReference type="InterPro" id="IPR001544">
    <property type="entry name" value="Aminotrans_IV"/>
</dbReference>
<dbReference type="SUPFAM" id="SSF56752">
    <property type="entry name" value="D-aminoacid aminotransferase-like PLP-dependent enzymes"/>
    <property type="match status" value="1"/>
</dbReference>
<comment type="caution">
    <text evidence="1">The sequence shown here is derived from an EMBL/GenBank/DDBJ whole genome shotgun (WGS) entry which is preliminary data.</text>
</comment>
<evidence type="ECO:0000313" key="1">
    <source>
        <dbReference type="EMBL" id="MBO0652937.1"/>
    </source>
</evidence>
<keyword evidence="1" id="KW-0032">Aminotransferase</keyword>
<accession>A0A939FKH4</accession>